<protein>
    <submittedName>
        <fullName evidence="2">LysM peptidoglycan-binding domain-containing protein</fullName>
    </submittedName>
</protein>
<dbReference type="AlphaFoldDB" id="A0A9X2A977"/>
<sequence length="232" mass="26872">MYSFSMNDKLTIKSFKNPRFEDELRDIGPFVVHVNPSTYTHSTQINFSEEQAPGTSANQNNHNNTEPVKLNFDFLLDRTGALGNLPNALNGVEEDIVKFKRIAIHFEGEIHKPRYLMLCWGSLIFKCQLEKLDIEYKLFNKEGKPLRANLKCVFREFKEDNLRVAEENKSSPDLSHIRTVKAGDSLQLLCYQIYGDAAYYKYIAEVNQLKQFRELREGQRLTFPPIEKKSNG</sequence>
<dbReference type="Proteomes" id="UP001139344">
    <property type="component" value="Unassembled WGS sequence"/>
</dbReference>
<proteinExistence type="predicted"/>
<dbReference type="InterPro" id="IPR018392">
    <property type="entry name" value="LysM"/>
</dbReference>
<accession>A0A9X2A977</accession>
<comment type="caution">
    <text evidence="2">The sequence shown here is derived from an EMBL/GenBank/DDBJ whole genome shotgun (WGS) entry which is preliminary data.</text>
</comment>
<gene>
    <name evidence="2" type="ORF">LU635_13150</name>
</gene>
<keyword evidence="3" id="KW-1185">Reference proteome</keyword>
<evidence type="ECO:0000259" key="1">
    <source>
        <dbReference type="PROSITE" id="PS51782"/>
    </source>
</evidence>
<dbReference type="RefSeq" id="WP_240099954.1">
    <property type="nucleotide sequence ID" value="NZ_JAJSON010000025.1"/>
</dbReference>
<reference evidence="2" key="1">
    <citation type="submission" date="2021-12" db="EMBL/GenBank/DDBJ databases">
        <title>Description of Gramella crocea sp. nov., a new bacterium isolated from activated sludge.</title>
        <authorList>
            <person name="Zhang X."/>
        </authorList>
    </citation>
    <scope>NUCLEOTIDE SEQUENCE</scope>
    <source>
        <strain evidence="2">YB25</strain>
    </source>
</reference>
<organism evidence="2 3">
    <name type="scientific">Christiangramia crocea</name>
    <dbReference type="NCBI Taxonomy" id="2904124"/>
    <lineage>
        <taxon>Bacteria</taxon>
        <taxon>Pseudomonadati</taxon>
        <taxon>Bacteroidota</taxon>
        <taxon>Flavobacteriia</taxon>
        <taxon>Flavobacteriales</taxon>
        <taxon>Flavobacteriaceae</taxon>
        <taxon>Christiangramia</taxon>
    </lineage>
</organism>
<evidence type="ECO:0000313" key="3">
    <source>
        <dbReference type="Proteomes" id="UP001139344"/>
    </source>
</evidence>
<dbReference type="Pfam" id="PF19266">
    <property type="entry name" value="CIS_tube"/>
    <property type="match status" value="1"/>
</dbReference>
<name>A0A9X2A977_9FLAO</name>
<evidence type="ECO:0000313" key="2">
    <source>
        <dbReference type="EMBL" id="MCG9972588.1"/>
    </source>
</evidence>
<dbReference type="InterPro" id="IPR045361">
    <property type="entry name" value="CIS_tube_prot_N"/>
</dbReference>
<feature type="domain" description="LysM" evidence="1">
    <location>
        <begin position="176"/>
        <end position="223"/>
    </location>
</feature>
<dbReference type="EMBL" id="JAJSON010000025">
    <property type="protein sequence ID" value="MCG9972588.1"/>
    <property type="molecule type" value="Genomic_DNA"/>
</dbReference>
<dbReference type="PROSITE" id="PS51782">
    <property type="entry name" value="LYSM"/>
    <property type="match status" value="1"/>
</dbReference>